<dbReference type="AlphaFoldDB" id="A0A3P3XGI1"/>
<sequence>MVYATTTMSTSKKRYEVFENFAKEMGATFSTNLSDLSEGERSLLEEFARHIHEINTVDDPLFTPGERFRLLADTYNLSVDEGDIELFLTVELSRLFDKTTLTKKTLASDTAMRDQATERALNRVLTGIQYTGISEPHQRELRESGAEAASDILDAFKPSILKNHTVNILREDLMDIYERFLLWMRMTRDGMLALSTRDRHRVEALLKKMIDLLNLAYVLNEPTPSSDPLVQRLIASSDARMEQTVVYTSALKELESIMPSRQKSDDNWDWLDI</sequence>
<name>A0A3P3XGI1_9SPIR</name>
<organism evidence="1">
    <name type="scientific">uncultured spirochete</name>
    <dbReference type="NCBI Taxonomy" id="156406"/>
    <lineage>
        <taxon>Bacteria</taxon>
        <taxon>Pseudomonadati</taxon>
        <taxon>Spirochaetota</taxon>
        <taxon>Spirochaetia</taxon>
        <taxon>Spirochaetales</taxon>
        <taxon>environmental samples</taxon>
    </lineage>
</organism>
<reference evidence="1" key="1">
    <citation type="submission" date="2017-02" db="EMBL/GenBank/DDBJ databases">
        <authorList>
            <person name="Regsiter A."/>
            <person name="William W."/>
        </authorList>
    </citation>
    <scope>NUCLEOTIDE SEQUENCE</scope>
    <source>
        <strain evidence="1">Bib</strain>
    </source>
</reference>
<proteinExistence type="predicted"/>
<gene>
    <name evidence="1" type="ORF">SPIROBIBN47_180022</name>
</gene>
<evidence type="ECO:0000313" key="1">
    <source>
        <dbReference type="EMBL" id="SLM11157.1"/>
    </source>
</evidence>
<dbReference type="EMBL" id="FWDM01000010">
    <property type="protein sequence ID" value="SLM11157.1"/>
    <property type="molecule type" value="Genomic_DNA"/>
</dbReference>
<accession>A0A3P3XGI1</accession>
<protein>
    <submittedName>
        <fullName evidence="1">Uncharacterized protein</fullName>
    </submittedName>
</protein>